<dbReference type="RefSeq" id="XP_042925305.1">
    <property type="nucleotide sequence ID" value="XM_043061953.1"/>
</dbReference>
<sequence length="1083" mass="113957">MAGRLSPVPSGPARLGGDVEQQEERQLVQETSLPNVPQYSFPGAEVHERRAKASYNESAAKKIRKLGWDGSSSARVQEILKKFDIQEGDDVKYEQVVSLLEHATAGQDGGFGAGGRGSGLALTGSFMRWLLVLALVVMVVSLGAMTGLTWFVVTTIKDTQVGNANALVSKSTGEIIRTDVTDMQVVDGVLVGRAAYRQALEYATMTNNAKDGQPVQTSDTSVTWQRGGAVDPTSVGVLRTATFRGNRQRFSSRVDIEALMELNYVYIESGTGAQVALLVNGVARVPKDDSVWGSVVRILSSAGTLTLDDTTVHFSSDVAPIFSEAGFAVTSNAGSRRRLLAGQYTLYGYFSSIQNITSFDPVDVSKPKLPSKDFSMQLAVLEPCVLPSAPTVDRCLYDPTGAAASGAAHHRRRDLLATAAGSSVQPVDIPGTTIDAKTGERYMVHRRRITYLGKLIRSVSSYDSAPGLQRVSLMDTGSGAVSEWQEKAHPEDTDLDAADVRGYCNSYTLPGEHLEQLSLLRDLSAADFKYLGDEQKMGKAARHFTFNAKQPAALSGVKSADTISIEYWDTIDGFKPIVFELNHPTLGKLRYVVEDLKLALTASSLAASAFIAPTPASCSVGCMPRLGSAFSVPVPSQRWSELGAGNRRNLLSAESAKHFHAQQHSARWLLADTSAAAAPGSFAAAAAALCTAEPAALPGVSLGGSCAVTWGVRASKFVSVSTACGPNGGALDKAPWLKLGGSASLDTCSATSSGCLLASLTIPSDVASAYPTAAAVFNGLGEGAAGTLKLCGAIDQPQRQGCMLGSSASPAAVSASASWAGRVETYAALRYTTSAAWMSEAGFESYVGVNLGLFQVQHSVGAVDLARDTYFSGTAASSKVTTAAAPSVVNAAVEMVRVGDVSYPAEYYAFVGYWGEWSAWGYCYVDAGAGSIRGIPVTGLRVRMDAHKPAPYDNTELNAVELACNDGSAVRPASGLIGTWSDFATCASGAYVTAARMRVADPAAEEGDDTAANAVEFRCSDGAVLSPDQGYEGSWRDWVACPSDTFMCGARLRIQADQGDKGDNSAMNGMQLSCCRTNSGAAV</sequence>
<dbReference type="InterPro" id="IPR036706">
    <property type="entry name" value="VOMI_sf"/>
</dbReference>
<feature type="transmembrane region" description="Helical" evidence="2">
    <location>
        <begin position="129"/>
        <end position="153"/>
    </location>
</feature>
<dbReference type="OrthoDB" id="528822at2759"/>
<reference evidence="3 4" key="1">
    <citation type="journal article" date="2007" name="Science">
        <title>The Chlamydomonas genome reveals the evolution of key animal and plant functions.</title>
        <authorList>
            <person name="Merchant S.S."/>
            <person name="Prochnik S.E."/>
            <person name="Vallon O."/>
            <person name="Harris E.H."/>
            <person name="Karpowicz S.J."/>
            <person name="Witman G.B."/>
            <person name="Terry A."/>
            <person name="Salamov A."/>
            <person name="Fritz-Laylin L.K."/>
            <person name="Marechal-Drouard L."/>
            <person name="Marshall W.F."/>
            <person name="Qu L.H."/>
            <person name="Nelson D.R."/>
            <person name="Sanderfoot A.A."/>
            <person name="Spalding M.H."/>
            <person name="Kapitonov V.V."/>
            <person name="Ren Q."/>
            <person name="Ferris P."/>
            <person name="Lindquist E."/>
            <person name="Shapiro H."/>
            <person name="Lucas S.M."/>
            <person name="Grimwood J."/>
            <person name="Schmutz J."/>
            <person name="Cardol P."/>
            <person name="Cerutti H."/>
            <person name="Chanfreau G."/>
            <person name="Chen C.L."/>
            <person name="Cognat V."/>
            <person name="Croft M.T."/>
            <person name="Dent R."/>
            <person name="Dutcher S."/>
            <person name="Fernandez E."/>
            <person name="Fukuzawa H."/>
            <person name="Gonzalez-Ballester D."/>
            <person name="Gonzalez-Halphen D."/>
            <person name="Hallmann A."/>
            <person name="Hanikenne M."/>
            <person name="Hippler M."/>
            <person name="Inwood W."/>
            <person name="Jabbari K."/>
            <person name="Kalanon M."/>
            <person name="Kuras R."/>
            <person name="Lefebvre P.A."/>
            <person name="Lemaire S.D."/>
            <person name="Lobanov A.V."/>
            <person name="Lohr M."/>
            <person name="Manuell A."/>
            <person name="Meier I."/>
            <person name="Mets L."/>
            <person name="Mittag M."/>
            <person name="Mittelmeier T."/>
            <person name="Moroney J.V."/>
            <person name="Moseley J."/>
            <person name="Napoli C."/>
            <person name="Nedelcu A.M."/>
            <person name="Niyogi K."/>
            <person name="Novoselov S.V."/>
            <person name="Paulsen I.T."/>
            <person name="Pazour G."/>
            <person name="Purton S."/>
            <person name="Ral J.P."/>
            <person name="Riano-Pachon D.M."/>
            <person name="Riekhof W."/>
            <person name="Rymarquis L."/>
            <person name="Schroda M."/>
            <person name="Stern D."/>
            <person name="Umen J."/>
            <person name="Willows R."/>
            <person name="Wilson N."/>
            <person name="Zimmer S.L."/>
            <person name="Allmer J."/>
            <person name="Balk J."/>
            <person name="Bisova K."/>
            <person name="Chen C.J."/>
            <person name="Elias M."/>
            <person name="Gendler K."/>
            <person name="Hauser C."/>
            <person name="Lamb M.R."/>
            <person name="Ledford H."/>
            <person name="Long J.C."/>
            <person name="Minagawa J."/>
            <person name="Page M.D."/>
            <person name="Pan J."/>
            <person name="Pootakham W."/>
            <person name="Roje S."/>
            <person name="Rose A."/>
            <person name="Stahlberg E."/>
            <person name="Terauchi A.M."/>
            <person name="Yang P."/>
            <person name="Ball S."/>
            <person name="Bowler C."/>
            <person name="Dieckmann C.L."/>
            <person name="Gladyshev V.N."/>
            <person name="Green P."/>
            <person name="Jorgensen R."/>
            <person name="Mayfield S."/>
            <person name="Mueller-Roeber B."/>
            <person name="Rajamani S."/>
            <person name="Sayre R.T."/>
            <person name="Brokstein P."/>
            <person name="Dubchak I."/>
            <person name="Goodstein D."/>
            <person name="Hornick L."/>
            <person name="Huang Y.W."/>
            <person name="Jhaveri J."/>
            <person name="Luo Y."/>
            <person name="Martinez D."/>
            <person name="Ngau W.C."/>
            <person name="Otillar B."/>
            <person name="Poliakov A."/>
            <person name="Porter A."/>
            <person name="Szajkowski L."/>
            <person name="Werner G."/>
            <person name="Zhou K."/>
            <person name="Grigoriev I.V."/>
            <person name="Rokhsar D.S."/>
            <person name="Grossman A.R."/>
        </authorList>
    </citation>
    <scope>NUCLEOTIDE SEQUENCE [LARGE SCALE GENOMIC DNA]</scope>
    <source>
        <strain evidence="4">CC-503</strain>
    </source>
</reference>
<accession>A0A2K3DUG9</accession>
<dbReference type="Proteomes" id="UP000006906">
    <property type="component" value="Chromosome 4"/>
</dbReference>
<dbReference type="AlphaFoldDB" id="A0A2K3DUG9"/>
<evidence type="ECO:0000256" key="1">
    <source>
        <dbReference type="SAM" id="MobiDB-lite"/>
    </source>
</evidence>
<keyword evidence="2" id="KW-1133">Transmembrane helix</keyword>
<dbReference type="KEGG" id="cre:CHLRE_04g224200v5"/>
<evidence type="ECO:0000313" key="3">
    <source>
        <dbReference type="EMBL" id="PNW84173.1"/>
    </source>
</evidence>
<keyword evidence="4" id="KW-1185">Reference proteome</keyword>
<dbReference type="PANTHER" id="PTHR18841:SF0">
    <property type="entry name" value="VITELLINE MEMBRANE OUTER LAYER 1 HOMOLOG A-RELATED"/>
    <property type="match status" value="1"/>
</dbReference>
<dbReference type="EMBL" id="CM008965">
    <property type="protein sequence ID" value="PNW84173.1"/>
    <property type="molecule type" value="Genomic_DNA"/>
</dbReference>
<evidence type="ECO:0000313" key="4">
    <source>
        <dbReference type="Proteomes" id="UP000006906"/>
    </source>
</evidence>
<dbReference type="PANTHER" id="PTHR18841">
    <property type="entry name" value="VITELLINE MEMBRANE OUTER LAYER PROTEIN I-RELATED"/>
    <property type="match status" value="1"/>
</dbReference>
<dbReference type="GO" id="GO:0005615">
    <property type="term" value="C:extracellular space"/>
    <property type="evidence" value="ECO:0000318"/>
    <property type="project" value="GO_Central"/>
</dbReference>
<dbReference type="Gene3D" id="2.100.10.20">
    <property type="entry name" value="Vitelline membrane outer layer protein I (VOMI)"/>
    <property type="match status" value="1"/>
</dbReference>
<proteinExistence type="predicted"/>
<feature type="region of interest" description="Disordered" evidence="1">
    <location>
        <begin position="1"/>
        <end position="41"/>
    </location>
</feature>
<keyword evidence="2" id="KW-0812">Transmembrane</keyword>
<keyword evidence="2" id="KW-0472">Membrane</keyword>
<protein>
    <submittedName>
        <fullName evidence="3">Uncharacterized protein</fullName>
    </submittedName>
</protein>
<name>A0A2K3DUG9_CHLRE</name>
<dbReference type="SUPFAM" id="SSF51092">
    <property type="entry name" value="Vitelline membrane outer protein-I (VMO-I)"/>
    <property type="match status" value="1"/>
</dbReference>
<dbReference type="STRING" id="3055.A0A2K3DUG9"/>
<evidence type="ECO:0000256" key="2">
    <source>
        <dbReference type="SAM" id="Phobius"/>
    </source>
</evidence>
<gene>
    <name evidence="3" type="ORF">CHLRE_04g224200v5</name>
</gene>
<organism evidence="3 4">
    <name type="scientific">Chlamydomonas reinhardtii</name>
    <name type="common">Chlamydomonas smithii</name>
    <dbReference type="NCBI Taxonomy" id="3055"/>
    <lineage>
        <taxon>Eukaryota</taxon>
        <taxon>Viridiplantae</taxon>
        <taxon>Chlorophyta</taxon>
        <taxon>core chlorophytes</taxon>
        <taxon>Chlorophyceae</taxon>
        <taxon>CS clade</taxon>
        <taxon>Chlamydomonadales</taxon>
        <taxon>Chlamydomonadaceae</taxon>
        <taxon>Chlamydomonas</taxon>
    </lineage>
</organism>
<dbReference type="Gramene" id="PNW84173">
    <property type="protein sequence ID" value="PNW84173"/>
    <property type="gene ID" value="CHLRE_04g224200v5"/>
</dbReference>
<dbReference type="GeneID" id="66053258"/>
<dbReference type="InParanoid" id="A0A2K3DUG9"/>
<dbReference type="InterPro" id="IPR005515">
    <property type="entry name" value="VOMI"/>
</dbReference>
<dbReference type="Pfam" id="PF03762">
    <property type="entry name" value="VOMI"/>
    <property type="match status" value="1"/>
</dbReference>